<evidence type="ECO:0000256" key="1">
    <source>
        <dbReference type="SAM" id="Phobius"/>
    </source>
</evidence>
<name>A0A346A1D1_9HYPH</name>
<organism evidence="2 3">
    <name type="scientific">Pseudolabrys taiwanensis</name>
    <dbReference type="NCBI Taxonomy" id="331696"/>
    <lineage>
        <taxon>Bacteria</taxon>
        <taxon>Pseudomonadati</taxon>
        <taxon>Pseudomonadota</taxon>
        <taxon>Alphaproteobacteria</taxon>
        <taxon>Hyphomicrobiales</taxon>
        <taxon>Xanthobacteraceae</taxon>
        <taxon>Pseudolabrys</taxon>
    </lineage>
</organism>
<sequence>MSQNTQDAQQSDIEALLPWHAAGTLNRRDAQRVEDALQRDPELARRYELVREELGETIHLNETLGAPSARAMEALFSKIDAEPARKSAAAGGGFGLRMTEFFASFSPRTLAYAGAVAVLAIVLQAGLIGGLLFKETSGGGYQTASAPSTDPGVGAFTLVRFAPQATSDDINRFLSENKLSIVAGPMPGGLYKVRVGMAAMPKADLAEVVKKLQQDKTIGFIAVTQ</sequence>
<dbReference type="AlphaFoldDB" id="A0A346A1D1"/>
<reference evidence="2 3" key="1">
    <citation type="submission" date="2018-07" db="EMBL/GenBank/DDBJ databases">
        <authorList>
            <person name="Quirk P.G."/>
            <person name="Krulwich T.A."/>
        </authorList>
    </citation>
    <scope>NUCLEOTIDE SEQUENCE [LARGE SCALE GENOMIC DNA]</scope>
    <source>
        <strain evidence="2 3">CC-BB4</strain>
    </source>
</reference>
<feature type="transmembrane region" description="Helical" evidence="1">
    <location>
        <begin position="110"/>
        <end position="133"/>
    </location>
</feature>
<dbReference type="EMBL" id="CP031417">
    <property type="protein sequence ID" value="AXK82978.1"/>
    <property type="molecule type" value="Genomic_DNA"/>
</dbReference>
<keyword evidence="1" id="KW-1133">Transmembrane helix</keyword>
<accession>A0A346A1D1</accession>
<dbReference type="Proteomes" id="UP000254889">
    <property type="component" value="Chromosome"/>
</dbReference>
<dbReference type="KEGG" id="ptaw:DW352_22110"/>
<dbReference type="RefSeq" id="WP_115693357.1">
    <property type="nucleotide sequence ID" value="NZ_CP031417.1"/>
</dbReference>
<gene>
    <name evidence="2" type="ORF">DW352_22110</name>
</gene>
<keyword evidence="1" id="KW-0472">Membrane</keyword>
<keyword evidence="1" id="KW-0812">Transmembrane</keyword>
<evidence type="ECO:0000313" key="3">
    <source>
        <dbReference type="Proteomes" id="UP000254889"/>
    </source>
</evidence>
<protein>
    <submittedName>
        <fullName evidence="2">Uncharacterized protein</fullName>
    </submittedName>
</protein>
<keyword evidence="3" id="KW-1185">Reference proteome</keyword>
<dbReference type="OrthoDB" id="7877390at2"/>
<evidence type="ECO:0000313" key="2">
    <source>
        <dbReference type="EMBL" id="AXK82978.1"/>
    </source>
</evidence>
<proteinExistence type="predicted"/>